<organism evidence="1 2">
    <name type="scientific">Vaccinium darrowii</name>
    <dbReference type="NCBI Taxonomy" id="229202"/>
    <lineage>
        <taxon>Eukaryota</taxon>
        <taxon>Viridiplantae</taxon>
        <taxon>Streptophyta</taxon>
        <taxon>Embryophyta</taxon>
        <taxon>Tracheophyta</taxon>
        <taxon>Spermatophyta</taxon>
        <taxon>Magnoliopsida</taxon>
        <taxon>eudicotyledons</taxon>
        <taxon>Gunneridae</taxon>
        <taxon>Pentapetalae</taxon>
        <taxon>asterids</taxon>
        <taxon>Ericales</taxon>
        <taxon>Ericaceae</taxon>
        <taxon>Vaccinioideae</taxon>
        <taxon>Vaccinieae</taxon>
        <taxon>Vaccinium</taxon>
    </lineage>
</organism>
<gene>
    <name evidence="1" type="ORF">Vadar_005378</name>
</gene>
<name>A0ACB7Y527_9ERIC</name>
<protein>
    <submittedName>
        <fullName evidence="1">Uncharacterized protein</fullName>
    </submittedName>
</protein>
<comment type="caution">
    <text evidence="1">The sequence shown here is derived from an EMBL/GenBank/DDBJ whole genome shotgun (WGS) entry which is preliminary data.</text>
</comment>
<accession>A0ACB7Y527</accession>
<dbReference type="EMBL" id="CM037157">
    <property type="protein sequence ID" value="KAH7848628.1"/>
    <property type="molecule type" value="Genomic_DNA"/>
</dbReference>
<sequence length="594" mass="66869">MRPIFNSLPRPKQVPSAGPTAASTPSQQAIPSNHCQGNPTNLFPQTQRQMGLINQQQTAPPFGNSTTYLGNNGPMVSSNRPMGAPNHSIPMQSGMPVFGSTFVMPQLGQYPAGFYPQNLNPMSLAPMNLFQSPNQFFAHNSGNPPQYPSQSSVFMNGQFCLQNPMQPINQFVQMPLSNGTQVGPHSMHLPSNQVSHGLAPQNPAFFPNPQFGILHNNAVLQPNQDKHKLALSTMGANATALGNSPLLQHTQKDFHASGSTKSQGNFGKDSGINNANNNWKNSQNRKVTKDRRRDESHGGFSKPQLRNVQNAKGKFNFHNKHRGKGKLANSKNQTQAVQRRPLPVYYYTEQEIKQWREERRKNYPSKRNVKKKLTEPDVKVKDAMLRRQRLKEILAKQAQLGCEVAEIPPGYLSDSEKQGCRKEVGNHALTNKGNFQTKYNKRGRFHQNGRFSKKQQVANHDSSNFTNPDEQFSKKQKLRDNDSRTKPTLNEKQPTLLQRLLSADIRKDKHHLLQVFRFMVMNSFFKDWPEKPLSFPLVIVKDNREIGYGDYPDDDGGADYEHEHDAMAKEAVLYLSSLKGGEPEELEEEGEIID</sequence>
<keyword evidence="2" id="KW-1185">Reference proteome</keyword>
<dbReference type="Proteomes" id="UP000828048">
    <property type="component" value="Chromosome 7"/>
</dbReference>
<reference evidence="1 2" key="1">
    <citation type="journal article" date="2021" name="Hortic Res">
        <title>High-quality reference genome and annotation aids understanding of berry development for evergreen blueberry (Vaccinium darrowii).</title>
        <authorList>
            <person name="Yu J."/>
            <person name="Hulse-Kemp A.M."/>
            <person name="Babiker E."/>
            <person name="Staton M."/>
        </authorList>
    </citation>
    <scope>NUCLEOTIDE SEQUENCE [LARGE SCALE GENOMIC DNA]</scope>
    <source>
        <strain evidence="2">cv. NJ 8807/NJ 8810</strain>
        <tissue evidence="1">Young leaf</tissue>
    </source>
</reference>
<proteinExistence type="predicted"/>
<evidence type="ECO:0000313" key="1">
    <source>
        <dbReference type="EMBL" id="KAH7848628.1"/>
    </source>
</evidence>
<evidence type="ECO:0000313" key="2">
    <source>
        <dbReference type="Proteomes" id="UP000828048"/>
    </source>
</evidence>